<feature type="transmembrane region" description="Helical" evidence="1">
    <location>
        <begin position="6"/>
        <end position="23"/>
    </location>
</feature>
<keyword evidence="3" id="KW-1185">Reference proteome</keyword>
<evidence type="ECO:0000256" key="1">
    <source>
        <dbReference type="SAM" id="Phobius"/>
    </source>
</evidence>
<gene>
    <name evidence="2" type="ORF">BJX66DRAFT_307674</name>
</gene>
<keyword evidence="1" id="KW-0812">Transmembrane</keyword>
<evidence type="ECO:0000313" key="2">
    <source>
        <dbReference type="EMBL" id="KAL2789034.1"/>
    </source>
</evidence>
<sequence>MSDDKISGFFSSLSFLIMLIILLKRRFMTSVYFSFTIDLRDQYVKCLSIKFYRTTAVWRGLQ</sequence>
<dbReference type="Proteomes" id="UP001610563">
    <property type="component" value="Unassembled WGS sequence"/>
</dbReference>
<accession>A0ABR4G0K3</accession>
<protein>
    <submittedName>
        <fullName evidence="2">Uncharacterized protein</fullName>
    </submittedName>
</protein>
<organism evidence="2 3">
    <name type="scientific">Aspergillus keveii</name>
    <dbReference type="NCBI Taxonomy" id="714993"/>
    <lineage>
        <taxon>Eukaryota</taxon>
        <taxon>Fungi</taxon>
        <taxon>Dikarya</taxon>
        <taxon>Ascomycota</taxon>
        <taxon>Pezizomycotina</taxon>
        <taxon>Eurotiomycetes</taxon>
        <taxon>Eurotiomycetidae</taxon>
        <taxon>Eurotiales</taxon>
        <taxon>Aspergillaceae</taxon>
        <taxon>Aspergillus</taxon>
        <taxon>Aspergillus subgen. Nidulantes</taxon>
    </lineage>
</organism>
<keyword evidence="1" id="KW-1133">Transmembrane helix</keyword>
<reference evidence="2 3" key="1">
    <citation type="submission" date="2024-07" db="EMBL/GenBank/DDBJ databases">
        <title>Section-level genome sequencing and comparative genomics of Aspergillus sections Usti and Cavernicolus.</title>
        <authorList>
            <consortium name="Lawrence Berkeley National Laboratory"/>
            <person name="Nybo J.L."/>
            <person name="Vesth T.C."/>
            <person name="Theobald S."/>
            <person name="Frisvad J.C."/>
            <person name="Larsen T.O."/>
            <person name="Kjaerboelling I."/>
            <person name="Rothschild-Mancinelli K."/>
            <person name="Lyhne E.K."/>
            <person name="Kogle M.E."/>
            <person name="Barry K."/>
            <person name="Clum A."/>
            <person name="Na H."/>
            <person name="Ledsgaard L."/>
            <person name="Lin J."/>
            <person name="Lipzen A."/>
            <person name="Kuo A."/>
            <person name="Riley R."/>
            <person name="Mondo S."/>
            <person name="Labutti K."/>
            <person name="Haridas S."/>
            <person name="Pangalinan J."/>
            <person name="Salamov A.A."/>
            <person name="Simmons B.A."/>
            <person name="Magnuson J.K."/>
            <person name="Chen J."/>
            <person name="Drula E."/>
            <person name="Henrissat B."/>
            <person name="Wiebenga A."/>
            <person name="Lubbers R.J."/>
            <person name="Gomes A.C."/>
            <person name="Makela M.R."/>
            <person name="Stajich J."/>
            <person name="Grigoriev I.V."/>
            <person name="Mortensen U.H."/>
            <person name="De Vries R.P."/>
            <person name="Baker S.E."/>
            <person name="Andersen M.R."/>
        </authorList>
    </citation>
    <scope>NUCLEOTIDE SEQUENCE [LARGE SCALE GENOMIC DNA]</scope>
    <source>
        <strain evidence="2 3">CBS 209.92</strain>
    </source>
</reference>
<proteinExistence type="predicted"/>
<name>A0ABR4G0K3_9EURO</name>
<evidence type="ECO:0000313" key="3">
    <source>
        <dbReference type="Proteomes" id="UP001610563"/>
    </source>
</evidence>
<dbReference type="EMBL" id="JBFTWV010000070">
    <property type="protein sequence ID" value="KAL2789034.1"/>
    <property type="molecule type" value="Genomic_DNA"/>
</dbReference>
<keyword evidence="1" id="KW-0472">Membrane</keyword>
<comment type="caution">
    <text evidence="2">The sequence shown here is derived from an EMBL/GenBank/DDBJ whole genome shotgun (WGS) entry which is preliminary data.</text>
</comment>